<evidence type="ECO:0000313" key="1">
    <source>
        <dbReference type="EMBL" id="MDQ0288730.1"/>
    </source>
</evidence>
<dbReference type="EMBL" id="JAUSVL010000001">
    <property type="protein sequence ID" value="MDQ0288730.1"/>
    <property type="molecule type" value="Genomic_DNA"/>
</dbReference>
<reference evidence="1" key="1">
    <citation type="submission" date="2023-07" db="EMBL/GenBank/DDBJ databases">
        <title>Genomic Encyclopedia of Type Strains, Phase IV (KMG-IV): sequencing the most valuable type-strain genomes for metagenomic binning, comparative biology and taxonomic classification.</title>
        <authorList>
            <person name="Goeker M."/>
        </authorList>
    </citation>
    <scope>NUCLEOTIDE SEQUENCE</scope>
    <source>
        <strain evidence="1">DSM 24202</strain>
    </source>
</reference>
<dbReference type="AlphaFoldDB" id="A0AAE4AMU4"/>
<name>A0AAE4AMU4_9BACT</name>
<organism evidence="1 2">
    <name type="scientific">Oligosphaera ethanolica</name>
    <dbReference type="NCBI Taxonomy" id="760260"/>
    <lineage>
        <taxon>Bacteria</taxon>
        <taxon>Pseudomonadati</taxon>
        <taxon>Lentisphaerota</taxon>
        <taxon>Oligosphaeria</taxon>
        <taxon>Oligosphaerales</taxon>
        <taxon>Oligosphaeraceae</taxon>
        <taxon>Oligosphaera</taxon>
    </lineage>
</organism>
<accession>A0AAE4AMU4</accession>
<evidence type="ECO:0000313" key="2">
    <source>
        <dbReference type="Proteomes" id="UP001238163"/>
    </source>
</evidence>
<dbReference type="Proteomes" id="UP001238163">
    <property type="component" value="Unassembled WGS sequence"/>
</dbReference>
<sequence>MRKIIRRGFEHLQRSNTTGMTVFGGAVKKTAGTTKING</sequence>
<keyword evidence="2" id="KW-1185">Reference proteome</keyword>
<comment type="caution">
    <text evidence="1">The sequence shown here is derived from an EMBL/GenBank/DDBJ whole genome shotgun (WGS) entry which is preliminary data.</text>
</comment>
<proteinExistence type="predicted"/>
<gene>
    <name evidence="1" type="ORF">J3R75_000837</name>
</gene>
<protein>
    <submittedName>
        <fullName evidence="1">Uncharacterized protein</fullName>
    </submittedName>
</protein>